<keyword evidence="3" id="KW-1185">Reference proteome</keyword>
<sequence>MATDYDAPRKTEDDSDSIEALKERVPSRPASGADEDADNPGSFDLSAADLTDVELETIVLPPQEDEFTCVSCFLVKHRLQYDHDSALGPVCAECA</sequence>
<dbReference type="InterPro" id="IPR025242">
    <property type="entry name" value="DUF4193"/>
</dbReference>
<dbReference type="AlphaFoldDB" id="A0A1R4FNY0"/>
<evidence type="ECO:0000313" key="3">
    <source>
        <dbReference type="Proteomes" id="UP000195787"/>
    </source>
</evidence>
<feature type="region of interest" description="Disordered" evidence="1">
    <location>
        <begin position="1"/>
        <end position="42"/>
    </location>
</feature>
<dbReference type="RefSeq" id="WP_086991570.1">
    <property type="nucleotide sequence ID" value="NZ_FUHU01000026.1"/>
</dbReference>
<dbReference type="EMBL" id="FUHU01000026">
    <property type="protein sequence ID" value="SJM57674.1"/>
    <property type="molecule type" value="Genomic_DNA"/>
</dbReference>
<feature type="compositionally biased region" description="Basic and acidic residues" evidence="1">
    <location>
        <begin position="1"/>
        <end position="12"/>
    </location>
</feature>
<proteinExistence type="predicted"/>
<dbReference type="GeneID" id="303172693"/>
<evidence type="ECO:0008006" key="4">
    <source>
        <dbReference type="Google" id="ProtNLM"/>
    </source>
</evidence>
<dbReference type="OrthoDB" id="4732434at2"/>
<gene>
    <name evidence="2" type="ORF">CZ674_05640</name>
</gene>
<evidence type="ECO:0000313" key="2">
    <source>
        <dbReference type="EMBL" id="SJM57674.1"/>
    </source>
</evidence>
<organism evidence="2 3">
    <name type="scientific">Agrococcus casei LMG 22410</name>
    <dbReference type="NCBI Taxonomy" id="1255656"/>
    <lineage>
        <taxon>Bacteria</taxon>
        <taxon>Bacillati</taxon>
        <taxon>Actinomycetota</taxon>
        <taxon>Actinomycetes</taxon>
        <taxon>Micrococcales</taxon>
        <taxon>Microbacteriaceae</taxon>
        <taxon>Agrococcus</taxon>
    </lineage>
</organism>
<protein>
    <recommendedName>
        <fullName evidence="4">dUTPase</fullName>
    </recommendedName>
</protein>
<dbReference type="Proteomes" id="UP000195787">
    <property type="component" value="Unassembled WGS sequence"/>
</dbReference>
<dbReference type="Pfam" id="PF13834">
    <property type="entry name" value="DUF4193"/>
    <property type="match status" value="1"/>
</dbReference>
<accession>A0A1R4FNY0</accession>
<evidence type="ECO:0000256" key="1">
    <source>
        <dbReference type="SAM" id="MobiDB-lite"/>
    </source>
</evidence>
<name>A0A1R4FNY0_9MICO</name>
<reference evidence="2 3" key="1">
    <citation type="submission" date="2017-02" db="EMBL/GenBank/DDBJ databases">
        <authorList>
            <person name="Peterson S.W."/>
        </authorList>
    </citation>
    <scope>NUCLEOTIDE SEQUENCE [LARGE SCALE GENOMIC DNA]</scope>
    <source>
        <strain evidence="2 3">LMG 22410</strain>
    </source>
</reference>